<feature type="domain" description="HTH araC/xylS-type" evidence="4">
    <location>
        <begin position="208"/>
        <end position="310"/>
    </location>
</feature>
<dbReference type="RefSeq" id="WP_008597728.1">
    <property type="nucleotide sequence ID" value="NZ_AMRM01000016.1"/>
</dbReference>
<dbReference type="GO" id="GO:0003700">
    <property type="term" value="F:DNA-binding transcription factor activity"/>
    <property type="evidence" value="ECO:0007669"/>
    <property type="project" value="InterPro"/>
</dbReference>
<dbReference type="InterPro" id="IPR018060">
    <property type="entry name" value="HTH_AraC"/>
</dbReference>
<evidence type="ECO:0000259" key="4">
    <source>
        <dbReference type="PROSITE" id="PS01124"/>
    </source>
</evidence>
<dbReference type="PATRIC" id="fig|391937.3.peg.2962"/>
<comment type="caution">
    <text evidence="5">The sequence shown here is derived from an EMBL/GenBank/DDBJ whole genome shotgun (WGS) entry which is preliminary data.</text>
</comment>
<protein>
    <submittedName>
        <fullName evidence="5">Helix-turn-helix domain-containing protein</fullName>
    </submittedName>
</protein>
<dbReference type="InterPro" id="IPR035418">
    <property type="entry name" value="AraC-bd_2"/>
</dbReference>
<dbReference type="STRING" id="391937.NA2_14402"/>
<sequence length="321" mass="35098">MPFHETSSLVSLEAFQAGVRDVCGNFQVLPPRGGRDMRGIITLNRRQALSVAVVENSAAEIDRDWRCIRQDSAEHLFLVLQKAGHSVMRQGDAEIRLAPGDFMMIDSAYPSHFVYGASGSVQYSVHLNRADFAHRFGTCALGGCSIPGASAIGLAMRATIDRVLEAEGAVPQQHFVSEAFFNLMGAYLCSLEDGELPSAATSSDLLVARTRAYIGQRFRDPDCTPAAVAEAMGVGLRALQRRFQAEGSSLSECLIGARLDYVRQRLHGQEATVGERISTIAFDAGFNDLSYFNRQFRARFNASPGEYRLHMVSPSPKSLTQ</sequence>
<dbReference type="SMART" id="SM00342">
    <property type="entry name" value="HTH_ARAC"/>
    <property type="match status" value="1"/>
</dbReference>
<dbReference type="GO" id="GO:0043565">
    <property type="term" value="F:sequence-specific DNA binding"/>
    <property type="evidence" value="ECO:0007669"/>
    <property type="project" value="InterPro"/>
</dbReference>
<dbReference type="PROSITE" id="PS01124">
    <property type="entry name" value="HTH_ARAC_FAMILY_2"/>
    <property type="match status" value="1"/>
</dbReference>
<name>K2M7F8_9HYPH</name>
<evidence type="ECO:0000256" key="1">
    <source>
        <dbReference type="ARBA" id="ARBA00023015"/>
    </source>
</evidence>
<dbReference type="PANTHER" id="PTHR46796:SF6">
    <property type="entry name" value="ARAC SUBFAMILY"/>
    <property type="match status" value="1"/>
</dbReference>
<dbReference type="InterPro" id="IPR009057">
    <property type="entry name" value="Homeodomain-like_sf"/>
</dbReference>
<dbReference type="PRINTS" id="PR00032">
    <property type="entry name" value="HTHARAC"/>
</dbReference>
<dbReference type="Gene3D" id="1.10.10.60">
    <property type="entry name" value="Homeodomain-like"/>
    <property type="match status" value="1"/>
</dbReference>
<dbReference type="OrthoDB" id="252470at2"/>
<keyword evidence="6" id="KW-1185">Reference proteome</keyword>
<keyword evidence="3" id="KW-0804">Transcription</keyword>
<evidence type="ECO:0000256" key="3">
    <source>
        <dbReference type="ARBA" id="ARBA00023163"/>
    </source>
</evidence>
<dbReference type="EMBL" id="AMRM01000016">
    <property type="protein sequence ID" value="EKF18111.1"/>
    <property type="molecule type" value="Genomic_DNA"/>
</dbReference>
<dbReference type="eggNOG" id="COG2207">
    <property type="taxonomic scope" value="Bacteria"/>
</dbReference>
<reference evidence="5 6" key="1">
    <citation type="journal article" date="2012" name="J. Bacteriol.">
        <title>Genome Sequence of Nitratireductor pacificus Type Strain pht-3B.</title>
        <authorList>
            <person name="Lai Q."/>
            <person name="Li G."/>
            <person name="Shao Z."/>
        </authorList>
    </citation>
    <scope>NUCLEOTIDE SEQUENCE [LARGE SCALE GENOMIC DNA]</scope>
    <source>
        <strain evidence="6">pht-3B</strain>
    </source>
</reference>
<dbReference type="InterPro" id="IPR050204">
    <property type="entry name" value="AraC_XylS_family_regulators"/>
</dbReference>
<dbReference type="PANTHER" id="PTHR46796">
    <property type="entry name" value="HTH-TYPE TRANSCRIPTIONAL ACTIVATOR RHAS-RELATED"/>
    <property type="match status" value="1"/>
</dbReference>
<dbReference type="Pfam" id="PF12833">
    <property type="entry name" value="HTH_18"/>
    <property type="match status" value="1"/>
</dbReference>
<keyword evidence="1" id="KW-0805">Transcription regulation</keyword>
<dbReference type="Pfam" id="PF14525">
    <property type="entry name" value="AraC_binding_2"/>
    <property type="match status" value="1"/>
</dbReference>
<keyword evidence="2" id="KW-0238">DNA-binding</keyword>
<dbReference type="AlphaFoldDB" id="K2M7F8"/>
<evidence type="ECO:0000313" key="6">
    <source>
        <dbReference type="Proteomes" id="UP000006786"/>
    </source>
</evidence>
<accession>K2M7F8</accession>
<dbReference type="Proteomes" id="UP000006786">
    <property type="component" value="Unassembled WGS sequence"/>
</dbReference>
<evidence type="ECO:0000313" key="5">
    <source>
        <dbReference type="EMBL" id="EKF18111.1"/>
    </source>
</evidence>
<organism evidence="5 6">
    <name type="scientific">Nitratireductor pacificus pht-3B</name>
    <dbReference type="NCBI Taxonomy" id="391937"/>
    <lineage>
        <taxon>Bacteria</taxon>
        <taxon>Pseudomonadati</taxon>
        <taxon>Pseudomonadota</taxon>
        <taxon>Alphaproteobacteria</taxon>
        <taxon>Hyphomicrobiales</taxon>
        <taxon>Phyllobacteriaceae</taxon>
        <taxon>Nitratireductor</taxon>
    </lineage>
</organism>
<dbReference type="InterPro" id="IPR020449">
    <property type="entry name" value="Tscrpt_reg_AraC-type_HTH"/>
</dbReference>
<evidence type="ECO:0000256" key="2">
    <source>
        <dbReference type="ARBA" id="ARBA00023125"/>
    </source>
</evidence>
<gene>
    <name evidence="5" type="ORF">NA2_14402</name>
</gene>
<proteinExistence type="predicted"/>
<dbReference type="SUPFAM" id="SSF46689">
    <property type="entry name" value="Homeodomain-like"/>
    <property type="match status" value="1"/>
</dbReference>